<keyword evidence="2" id="KW-0862">Zinc</keyword>
<reference evidence="5 6" key="1">
    <citation type="submission" date="2024-05" db="EMBL/GenBank/DDBJ databases">
        <title>Culex pipiens pipiens assembly and annotation.</title>
        <authorList>
            <person name="Alout H."/>
            <person name="Durand T."/>
        </authorList>
    </citation>
    <scope>NUCLEOTIDE SEQUENCE [LARGE SCALE GENOMIC DNA]</scope>
    <source>
        <strain evidence="5">HA-2024</strain>
        <tissue evidence="5">Whole body</tissue>
    </source>
</reference>
<keyword evidence="1 3" id="KW-0479">Metal-binding</keyword>
<protein>
    <recommendedName>
        <fullName evidence="4">RING-type domain-containing protein</fullName>
    </recommendedName>
</protein>
<gene>
    <name evidence="5" type="ORF">pipiens_019865</name>
</gene>
<organism evidence="5 6">
    <name type="scientific">Culex pipiens pipiens</name>
    <name type="common">Northern house mosquito</name>
    <dbReference type="NCBI Taxonomy" id="38569"/>
    <lineage>
        <taxon>Eukaryota</taxon>
        <taxon>Metazoa</taxon>
        <taxon>Ecdysozoa</taxon>
        <taxon>Arthropoda</taxon>
        <taxon>Hexapoda</taxon>
        <taxon>Insecta</taxon>
        <taxon>Pterygota</taxon>
        <taxon>Neoptera</taxon>
        <taxon>Endopterygota</taxon>
        <taxon>Diptera</taxon>
        <taxon>Nematocera</taxon>
        <taxon>Culicoidea</taxon>
        <taxon>Culicidae</taxon>
        <taxon>Culicinae</taxon>
        <taxon>Culicini</taxon>
        <taxon>Culex</taxon>
        <taxon>Culex</taxon>
    </lineage>
</organism>
<dbReference type="GO" id="GO:0008270">
    <property type="term" value="F:zinc ion binding"/>
    <property type="evidence" value="ECO:0007669"/>
    <property type="project" value="UniProtKB-KW"/>
</dbReference>
<evidence type="ECO:0000259" key="4">
    <source>
        <dbReference type="PROSITE" id="PS50089"/>
    </source>
</evidence>
<evidence type="ECO:0000256" key="1">
    <source>
        <dbReference type="ARBA" id="ARBA00022771"/>
    </source>
</evidence>
<comment type="caution">
    <text evidence="5">The sequence shown here is derived from an EMBL/GenBank/DDBJ whole genome shotgun (WGS) entry which is preliminary data.</text>
</comment>
<dbReference type="PROSITE" id="PS50089">
    <property type="entry name" value="ZF_RING_2"/>
    <property type="match status" value="1"/>
</dbReference>
<sequence length="220" mass="24407">MSTQHCIICRVNLTSSVVRARCGCLFDETCFGKLCQLRCPACHGTEDDCRTLCSDWHMSQARKVCAKVCGAEEHSCLLCGQASFECTLESPCGGRFHEGCYECWSVTCPGCGYVAEDLFSWNLRKASLILLLLLSNYTLVLSTVTCSSRRTVAKSFKLLEESFAGKKYISPSAPSSPPLGHHLPSPWWCQSRSSKHSLKKRPSVWYRCGRTPAKLWSSSG</sequence>
<evidence type="ECO:0000313" key="6">
    <source>
        <dbReference type="Proteomes" id="UP001562425"/>
    </source>
</evidence>
<evidence type="ECO:0000256" key="2">
    <source>
        <dbReference type="ARBA" id="ARBA00022833"/>
    </source>
</evidence>
<proteinExistence type="predicted"/>
<keyword evidence="6" id="KW-1185">Reference proteome</keyword>
<keyword evidence="1 3" id="KW-0863">Zinc-finger</keyword>
<dbReference type="Proteomes" id="UP001562425">
    <property type="component" value="Unassembled WGS sequence"/>
</dbReference>
<dbReference type="AlphaFoldDB" id="A0ABD1DR20"/>
<dbReference type="InterPro" id="IPR001841">
    <property type="entry name" value="Znf_RING"/>
</dbReference>
<dbReference type="EMBL" id="JBEHCU010003551">
    <property type="protein sequence ID" value="KAL1402105.1"/>
    <property type="molecule type" value="Genomic_DNA"/>
</dbReference>
<evidence type="ECO:0000313" key="5">
    <source>
        <dbReference type="EMBL" id="KAL1402105.1"/>
    </source>
</evidence>
<accession>A0ABD1DR20</accession>
<evidence type="ECO:0000256" key="3">
    <source>
        <dbReference type="PROSITE-ProRule" id="PRU00175"/>
    </source>
</evidence>
<feature type="domain" description="RING-type" evidence="4">
    <location>
        <begin position="6"/>
        <end position="43"/>
    </location>
</feature>
<name>A0ABD1DR20_CULPP</name>